<evidence type="ECO:0000313" key="2">
    <source>
        <dbReference type="Proteomes" id="UP000016932"/>
    </source>
</evidence>
<evidence type="ECO:0000313" key="1">
    <source>
        <dbReference type="EMBL" id="EME85759.1"/>
    </source>
</evidence>
<dbReference type="Proteomes" id="UP000016932">
    <property type="component" value="Unassembled WGS sequence"/>
</dbReference>
<dbReference type="RefSeq" id="XP_007923258.1">
    <property type="nucleotide sequence ID" value="XM_007925067.1"/>
</dbReference>
<organism evidence="1 2">
    <name type="scientific">Pseudocercospora fijiensis (strain CIRAD86)</name>
    <name type="common">Black leaf streak disease fungus</name>
    <name type="synonym">Mycosphaerella fijiensis</name>
    <dbReference type="NCBI Taxonomy" id="383855"/>
    <lineage>
        <taxon>Eukaryota</taxon>
        <taxon>Fungi</taxon>
        <taxon>Dikarya</taxon>
        <taxon>Ascomycota</taxon>
        <taxon>Pezizomycotina</taxon>
        <taxon>Dothideomycetes</taxon>
        <taxon>Dothideomycetidae</taxon>
        <taxon>Mycosphaerellales</taxon>
        <taxon>Mycosphaerellaceae</taxon>
        <taxon>Pseudocercospora</taxon>
    </lineage>
</organism>
<dbReference type="EMBL" id="KB446556">
    <property type="protein sequence ID" value="EME85759.1"/>
    <property type="molecule type" value="Genomic_DNA"/>
</dbReference>
<dbReference type="VEuPathDB" id="FungiDB:MYCFIDRAFT_171635"/>
<keyword evidence="2" id="KW-1185">Reference proteome</keyword>
<dbReference type="GeneID" id="19332668"/>
<dbReference type="AlphaFoldDB" id="M3A3U7"/>
<dbReference type="KEGG" id="pfj:MYCFIDRAFT_171635"/>
<reference evidence="1 2" key="1">
    <citation type="journal article" date="2012" name="PLoS Pathog.">
        <title>Diverse lifestyles and strategies of plant pathogenesis encoded in the genomes of eighteen Dothideomycetes fungi.</title>
        <authorList>
            <person name="Ohm R.A."/>
            <person name="Feau N."/>
            <person name="Henrissat B."/>
            <person name="Schoch C.L."/>
            <person name="Horwitz B.A."/>
            <person name="Barry K.W."/>
            <person name="Condon B.J."/>
            <person name="Copeland A.C."/>
            <person name="Dhillon B."/>
            <person name="Glaser F."/>
            <person name="Hesse C.N."/>
            <person name="Kosti I."/>
            <person name="LaButti K."/>
            <person name="Lindquist E.A."/>
            <person name="Lucas S."/>
            <person name="Salamov A.A."/>
            <person name="Bradshaw R.E."/>
            <person name="Ciuffetti L."/>
            <person name="Hamelin R.C."/>
            <person name="Kema G.H.J."/>
            <person name="Lawrence C."/>
            <person name="Scott J.A."/>
            <person name="Spatafora J.W."/>
            <person name="Turgeon B.G."/>
            <person name="de Wit P.J.G.M."/>
            <person name="Zhong S."/>
            <person name="Goodwin S.B."/>
            <person name="Grigoriev I.V."/>
        </authorList>
    </citation>
    <scope>NUCLEOTIDE SEQUENCE [LARGE SCALE GENOMIC DNA]</scope>
    <source>
        <strain evidence="1 2">CIRAD86</strain>
    </source>
</reference>
<sequence>MVVLLLSYRRAFLRFLCSLKNSCAKIKFEVVLADGMESLDLVINELATALNSTDPKVRRAVARAMSFDIEIDLLVLIYYPLAGFVDLKWHFHSTPTGELRHPFSGVWWYRGLWAGRSWAATGCVFYHCGAFDTVHQVCKIEVNMLRDISITILSCCPQDKDCETRIAIMLTGSNENELFIISYDISIQKSKSTDAQVFEGRRLLGTEILPNSTRMNRQRSPCNERYGVVIRMRLNMFASIINHNAESMRQEAKPANNAHADAR</sequence>
<name>M3A3U7_PSEFD</name>
<proteinExistence type="predicted"/>
<gene>
    <name evidence="1" type="ORF">MYCFIDRAFT_171635</name>
</gene>
<accession>M3A3U7</accession>
<dbReference type="HOGENOM" id="CLU_1058159_0_0_1"/>
<protein>
    <submittedName>
        <fullName evidence="1">Uncharacterized protein</fullName>
    </submittedName>
</protein>